<name>A0AAW1P057_9CHLO</name>
<evidence type="ECO:0000256" key="2">
    <source>
        <dbReference type="ARBA" id="ARBA00022912"/>
    </source>
</evidence>
<dbReference type="AlphaFoldDB" id="A0AAW1P057"/>
<dbReference type="InterPro" id="IPR011948">
    <property type="entry name" value="Dullard_phosphatase"/>
</dbReference>
<sequence length="370" mass="41655">MVIASKQMRPDQPHVADLSSPQQDASFITSSVRKKRKGASGTGTHAGKRICGKQGTDIHDPKQDKASTKGAGANAAMDKALHGLGKQQSSHSHSSDDRQSGSSDHDESDVCTLQEVASTDHDDGAKENDAALAVVAEAYVEPEEDEDEYAEFDPYSFIKGLPPLQQVVPQWRRSLLPRQTRRFARKTLVLDLDETLVHSTLDSFDKVDFTFPVSFNGRQHTVNVRQRPHLFTFLERTAQLFEVVVFTASQKVYAEELLNIMDPDRRLIRHRVFRDSCVLVDGNYLKDLTILGRDMRHTIIVDNSPQAFGFQLTNGIPIESWYDDESDKELLQLLPFLESLVEMEDVRPAIEKTYKLQQLVEQAPCQSMFP</sequence>
<evidence type="ECO:0000259" key="6">
    <source>
        <dbReference type="PROSITE" id="PS50969"/>
    </source>
</evidence>
<dbReference type="Pfam" id="PF03031">
    <property type="entry name" value="NIF"/>
    <property type="match status" value="1"/>
</dbReference>
<organism evidence="7 8">
    <name type="scientific">[Myrmecia] bisecta</name>
    <dbReference type="NCBI Taxonomy" id="41462"/>
    <lineage>
        <taxon>Eukaryota</taxon>
        <taxon>Viridiplantae</taxon>
        <taxon>Chlorophyta</taxon>
        <taxon>core chlorophytes</taxon>
        <taxon>Trebouxiophyceae</taxon>
        <taxon>Trebouxiales</taxon>
        <taxon>Trebouxiaceae</taxon>
        <taxon>Myrmecia</taxon>
    </lineage>
</organism>
<dbReference type="GO" id="GO:0005634">
    <property type="term" value="C:nucleus"/>
    <property type="evidence" value="ECO:0007669"/>
    <property type="project" value="UniProtKB-ARBA"/>
</dbReference>
<dbReference type="GO" id="GO:0004721">
    <property type="term" value="F:phosphoprotein phosphatase activity"/>
    <property type="evidence" value="ECO:0007669"/>
    <property type="project" value="UniProtKB-KW"/>
</dbReference>
<evidence type="ECO:0000256" key="4">
    <source>
        <dbReference type="ARBA" id="ARBA00038355"/>
    </source>
</evidence>
<evidence type="ECO:0000256" key="5">
    <source>
        <dbReference type="SAM" id="MobiDB-lite"/>
    </source>
</evidence>
<accession>A0AAW1P057</accession>
<keyword evidence="8" id="KW-1185">Reference proteome</keyword>
<dbReference type="InterPro" id="IPR004274">
    <property type="entry name" value="FCP1_dom"/>
</dbReference>
<evidence type="ECO:0000256" key="1">
    <source>
        <dbReference type="ARBA" id="ARBA00022801"/>
    </source>
</evidence>
<dbReference type="NCBIfam" id="TIGR02251">
    <property type="entry name" value="HIF-SF_euk"/>
    <property type="match status" value="1"/>
</dbReference>
<comment type="function">
    <text evidence="3">Probable phosphatase.</text>
</comment>
<dbReference type="EMBL" id="JALJOR010000021">
    <property type="protein sequence ID" value="KAK9803388.1"/>
    <property type="molecule type" value="Genomic_DNA"/>
</dbReference>
<gene>
    <name evidence="7" type="ORF">WJX72_003872</name>
</gene>
<reference evidence="7 8" key="1">
    <citation type="journal article" date="2024" name="Nat. Commun.">
        <title>Phylogenomics reveals the evolutionary origins of lichenization in chlorophyte algae.</title>
        <authorList>
            <person name="Puginier C."/>
            <person name="Libourel C."/>
            <person name="Otte J."/>
            <person name="Skaloud P."/>
            <person name="Haon M."/>
            <person name="Grisel S."/>
            <person name="Petersen M."/>
            <person name="Berrin J.G."/>
            <person name="Delaux P.M."/>
            <person name="Dal Grande F."/>
            <person name="Keller J."/>
        </authorList>
    </citation>
    <scope>NUCLEOTIDE SEQUENCE [LARGE SCALE GENOMIC DNA]</scope>
    <source>
        <strain evidence="7 8">SAG 2043</strain>
    </source>
</reference>
<feature type="compositionally biased region" description="Basic and acidic residues" evidence="5">
    <location>
        <begin position="93"/>
        <end position="105"/>
    </location>
</feature>
<dbReference type="InterPro" id="IPR036412">
    <property type="entry name" value="HAD-like_sf"/>
</dbReference>
<dbReference type="CDD" id="cd07521">
    <property type="entry name" value="HAD_FCP1-like"/>
    <property type="match status" value="1"/>
</dbReference>
<evidence type="ECO:0000256" key="3">
    <source>
        <dbReference type="ARBA" id="ARBA00037324"/>
    </source>
</evidence>
<evidence type="ECO:0000313" key="7">
    <source>
        <dbReference type="EMBL" id="KAK9803388.1"/>
    </source>
</evidence>
<dbReference type="Gene3D" id="3.40.50.1000">
    <property type="entry name" value="HAD superfamily/HAD-like"/>
    <property type="match status" value="1"/>
</dbReference>
<feature type="compositionally biased region" description="Polar residues" evidence="5">
    <location>
        <begin position="19"/>
        <end position="31"/>
    </location>
</feature>
<dbReference type="Proteomes" id="UP001489004">
    <property type="component" value="Unassembled WGS sequence"/>
</dbReference>
<dbReference type="FunFam" id="3.40.50.1000:FF:000015">
    <property type="entry name" value="CTD small phosphatase-like protein 2"/>
    <property type="match status" value="1"/>
</dbReference>
<evidence type="ECO:0000313" key="8">
    <source>
        <dbReference type="Proteomes" id="UP001489004"/>
    </source>
</evidence>
<protein>
    <recommendedName>
        <fullName evidence="6">FCP1 homology domain-containing protein</fullName>
    </recommendedName>
</protein>
<dbReference type="PANTHER" id="PTHR12210">
    <property type="entry name" value="DULLARD PROTEIN PHOSPHATASE"/>
    <property type="match status" value="1"/>
</dbReference>
<keyword evidence="1" id="KW-0378">Hydrolase</keyword>
<comment type="similarity">
    <text evidence="4">Belongs to the CTDSPL2 family.</text>
</comment>
<dbReference type="InterPro" id="IPR050365">
    <property type="entry name" value="TIM50"/>
</dbReference>
<keyword evidence="2" id="KW-0904">Protein phosphatase</keyword>
<dbReference type="SUPFAM" id="SSF56784">
    <property type="entry name" value="HAD-like"/>
    <property type="match status" value="1"/>
</dbReference>
<dbReference type="PROSITE" id="PS50969">
    <property type="entry name" value="FCP1"/>
    <property type="match status" value="1"/>
</dbReference>
<feature type="domain" description="FCP1 homology" evidence="6">
    <location>
        <begin position="181"/>
        <end position="340"/>
    </location>
</feature>
<dbReference type="InterPro" id="IPR023214">
    <property type="entry name" value="HAD_sf"/>
</dbReference>
<comment type="caution">
    <text evidence="7">The sequence shown here is derived from an EMBL/GenBank/DDBJ whole genome shotgun (WGS) entry which is preliminary data.</text>
</comment>
<feature type="region of interest" description="Disordered" evidence="5">
    <location>
        <begin position="1"/>
        <end position="109"/>
    </location>
</feature>
<dbReference type="SMART" id="SM00577">
    <property type="entry name" value="CPDc"/>
    <property type="match status" value="1"/>
</dbReference>
<feature type="compositionally biased region" description="Basic and acidic residues" evidence="5">
    <location>
        <begin position="56"/>
        <end position="67"/>
    </location>
</feature>
<proteinExistence type="inferred from homology"/>